<name>A0A4S8M4G9_DENBC</name>
<proteinExistence type="predicted"/>
<evidence type="ECO:0000313" key="1">
    <source>
        <dbReference type="EMBL" id="THU97099.1"/>
    </source>
</evidence>
<keyword evidence="2" id="KW-1185">Reference proteome</keyword>
<reference evidence="1 2" key="1">
    <citation type="journal article" date="2019" name="Nat. Ecol. Evol.">
        <title>Megaphylogeny resolves global patterns of mushroom evolution.</title>
        <authorList>
            <person name="Varga T."/>
            <person name="Krizsan K."/>
            <person name="Foldi C."/>
            <person name="Dima B."/>
            <person name="Sanchez-Garcia M."/>
            <person name="Sanchez-Ramirez S."/>
            <person name="Szollosi G.J."/>
            <person name="Szarkandi J.G."/>
            <person name="Papp V."/>
            <person name="Albert L."/>
            <person name="Andreopoulos W."/>
            <person name="Angelini C."/>
            <person name="Antonin V."/>
            <person name="Barry K.W."/>
            <person name="Bougher N.L."/>
            <person name="Buchanan P."/>
            <person name="Buyck B."/>
            <person name="Bense V."/>
            <person name="Catcheside P."/>
            <person name="Chovatia M."/>
            <person name="Cooper J."/>
            <person name="Damon W."/>
            <person name="Desjardin D."/>
            <person name="Finy P."/>
            <person name="Geml J."/>
            <person name="Haridas S."/>
            <person name="Hughes K."/>
            <person name="Justo A."/>
            <person name="Karasinski D."/>
            <person name="Kautmanova I."/>
            <person name="Kiss B."/>
            <person name="Kocsube S."/>
            <person name="Kotiranta H."/>
            <person name="LaButti K.M."/>
            <person name="Lechner B.E."/>
            <person name="Liimatainen K."/>
            <person name="Lipzen A."/>
            <person name="Lukacs Z."/>
            <person name="Mihaltcheva S."/>
            <person name="Morgado L.N."/>
            <person name="Niskanen T."/>
            <person name="Noordeloos M.E."/>
            <person name="Ohm R.A."/>
            <person name="Ortiz-Santana B."/>
            <person name="Ovrebo C."/>
            <person name="Racz N."/>
            <person name="Riley R."/>
            <person name="Savchenko A."/>
            <person name="Shiryaev A."/>
            <person name="Soop K."/>
            <person name="Spirin V."/>
            <person name="Szebenyi C."/>
            <person name="Tomsovsky M."/>
            <person name="Tulloss R.E."/>
            <person name="Uehling J."/>
            <person name="Grigoriev I.V."/>
            <person name="Vagvolgyi C."/>
            <person name="Papp T."/>
            <person name="Martin F.M."/>
            <person name="Miettinen O."/>
            <person name="Hibbett D.S."/>
            <person name="Nagy L.G."/>
        </authorList>
    </citation>
    <scope>NUCLEOTIDE SEQUENCE [LARGE SCALE GENOMIC DNA]</scope>
    <source>
        <strain evidence="1 2">CBS 962.96</strain>
    </source>
</reference>
<accession>A0A4S8M4G9</accession>
<dbReference type="EMBL" id="ML179162">
    <property type="protein sequence ID" value="THU97099.1"/>
    <property type="molecule type" value="Genomic_DNA"/>
</dbReference>
<evidence type="ECO:0000313" key="2">
    <source>
        <dbReference type="Proteomes" id="UP000297245"/>
    </source>
</evidence>
<dbReference type="AlphaFoldDB" id="A0A4S8M4G9"/>
<dbReference type="Proteomes" id="UP000297245">
    <property type="component" value="Unassembled WGS sequence"/>
</dbReference>
<gene>
    <name evidence="1" type="ORF">K435DRAFT_857902</name>
</gene>
<protein>
    <submittedName>
        <fullName evidence="1">Uncharacterized protein</fullName>
    </submittedName>
</protein>
<organism evidence="1 2">
    <name type="scientific">Dendrothele bispora (strain CBS 962.96)</name>
    <dbReference type="NCBI Taxonomy" id="1314807"/>
    <lineage>
        <taxon>Eukaryota</taxon>
        <taxon>Fungi</taxon>
        <taxon>Dikarya</taxon>
        <taxon>Basidiomycota</taxon>
        <taxon>Agaricomycotina</taxon>
        <taxon>Agaricomycetes</taxon>
        <taxon>Agaricomycetidae</taxon>
        <taxon>Agaricales</taxon>
        <taxon>Agaricales incertae sedis</taxon>
        <taxon>Dendrothele</taxon>
    </lineage>
</organism>
<sequence length="367" mass="42125">MPRLSRNFGLDLREVFVKEPNQRGKERILSKSGQAKYQIELRVDLTPSTRSSFMKFDQSEGIVIDEERGIMTISKKTYAGLAYKDYDRRKAFIVTMNFDPDDQIKVQLTTHHKVGDKWELFDDSDSKCQNSYEDRIFKSFPDDSRMSLSIQKTGNSDSIYLVIDYFPSNSNMMPFRAKPLKRPKAGTMVDFPNTFDLQKTFPPDFYQQRWGEGETWFSIPDGVTDSPGRFRVLTFRENLLKTNKIIYVVIGIGGVSPWTDILSGNDDGVDGREKLWRSYLDSGSRAETRYKCQTSASVTLYSLPVSGTDLGKRLSCTVTVERYDKVKLTCAITCKRATAKFFHECLTVWKDACDIPHIDECFEGEQE</sequence>